<sequence length="111" mass="12167">MSRLLYTYRGLIVPVFTPFNKDGSLDLNIIPQYATYLAKKGIKGILVNGTSGEGMSISVAERKLVTEAWVKAVKETKQHLMIQVGGAPLPDVIELVGVITNTINIEFHIVL</sequence>
<dbReference type="PANTHER" id="PTHR12128:SF21">
    <property type="entry name" value="N-ACETYLNEURAMINATE LYASE"/>
    <property type="match status" value="1"/>
</dbReference>
<comment type="similarity">
    <text evidence="3">Belongs to the DapA family. NanA subfamily.</text>
</comment>
<evidence type="ECO:0000313" key="11">
    <source>
        <dbReference type="Proteomes" id="UP000504618"/>
    </source>
</evidence>
<comment type="pathway">
    <text evidence="2">Amino-sugar metabolism; N-acetylneuraminate degradation.</text>
</comment>
<dbReference type="RefSeq" id="XP_024881133.1">
    <property type="nucleotide sequence ID" value="XM_025025365.1"/>
</dbReference>
<evidence type="ECO:0000256" key="6">
    <source>
        <dbReference type="ARBA" id="ARBA00022490"/>
    </source>
</evidence>
<dbReference type="Pfam" id="PF00701">
    <property type="entry name" value="DHDPS"/>
    <property type="match status" value="1"/>
</dbReference>
<dbReference type="PANTHER" id="PTHR12128">
    <property type="entry name" value="DIHYDRODIPICOLINATE SYNTHASE"/>
    <property type="match status" value="1"/>
</dbReference>
<accession>A0A6J1QH24</accession>
<keyword evidence="7" id="KW-0456">Lyase</keyword>
<dbReference type="InterPro" id="IPR002220">
    <property type="entry name" value="DapA-like"/>
</dbReference>
<evidence type="ECO:0000256" key="8">
    <source>
        <dbReference type="ARBA" id="ARBA00023270"/>
    </source>
</evidence>
<keyword evidence="11" id="KW-1185">Reference proteome</keyword>
<dbReference type="AlphaFoldDB" id="A0A6J1QH24"/>
<dbReference type="EC" id="4.1.3.3" evidence="5"/>
<evidence type="ECO:0000256" key="2">
    <source>
        <dbReference type="ARBA" id="ARBA00004878"/>
    </source>
</evidence>
<evidence type="ECO:0000256" key="5">
    <source>
        <dbReference type="ARBA" id="ARBA00012911"/>
    </source>
</evidence>
<evidence type="ECO:0000256" key="10">
    <source>
        <dbReference type="ARBA" id="ARBA00044906"/>
    </source>
</evidence>
<reference evidence="12" key="1">
    <citation type="submission" date="2025-08" db="UniProtKB">
        <authorList>
            <consortium name="RefSeq"/>
        </authorList>
    </citation>
    <scope>IDENTIFICATION</scope>
    <source>
        <tissue evidence="12">Whole body</tissue>
    </source>
</reference>
<evidence type="ECO:0000313" key="12">
    <source>
        <dbReference type="RefSeq" id="XP_024881133.1"/>
    </source>
</evidence>
<dbReference type="GeneID" id="112460600"/>
<dbReference type="SUPFAM" id="SSF51569">
    <property type="entry name" value="Aldolase"/>
    <property type="match status" value="1"/>
</dbReference>
<dbReference type="GO" id="GO:0005737">
    <property type="term" value="C:cytoplasm"/>
    <property type="evidence" value="ECO:0007669"/>
    <property type="project" value="UniProtKB-SubCell"/>
</dbReference>
<keyword evidence="8" id="KW-0704">Schiff base</keyword>
<name>A0A6J1QH24_9HYME</name>
<protein>
    <recommendedName>
        <fullName evidence="5">N-acetylneuraminate lyase</fullName>
        <ecNumber evidence="5">4.1.3.3</ecNumber>
    </recommendedName>
</protein>
<proteinExistence type="inferred from homology"/>
<comment type="subunit">
    <text evidence="4">Homotetramer.</text>
</comment>
<dbReference type="InterPro" id="IPR013785">
    <property type="entry name" value="Aldolase_TIM"/>
</dbReference>
<dbReference type="OrthoDB" id="191315at2759"/>
<dbReference type="Gene3D" id="3.20.20.70">
    <property type="entry name" value="Aldolase class I"/>
    <property type="match status" value="1"/>
</dbReference>
<gene>
    <name evidence="12" type="primary">LOC112460600</name>
</gene>
<organism evidence="11 12">
    <name type="scientific">Temnothorax curvispinosus</name>
    <dbReference type="NCBI Taxonomy" id="300111"/>
    <lineage>
        <taxon>Eukaryota</taxon>
        <taxon>Metazoa</taxon>
        <taxon>Ecdysozoa</taxon>
        <taxon>Arthropoda</taxon>
        <taxon>Hexapoda</taxon>
        <taxon>Insecta</taxon>
        <taxon>Pterygota</taxon>
        <taxon>Neoptera</taxon>
        <taxon>Endopterygota</taxon>
        <taxon>Hymenoptera</taxon>
        <taxon>Apocrita</taxon>
        <taxon>Aculeata</taxon>
        <taxon>Formicoidea</taxon>
        <taxon>Formicidae</taxon>
        <taxon>Myrmicinae</taxon>
        <taxon>Temnothorax</taxon>
    </lineage>
</organism>
<comment type="catalytic activity">
    <reaction evidence="10">
        <text>aceneuramate = aldehydo-N-acetyl-D-mannosamine + pyruvate</text>
        <dbReference type="Rhea" id="RHEA:23296"/>
        <dbReference type="ChEBI" id="CHEBI:15361"/>
        <dbReference type="ChEBI" id="CHEBI:17122"/>
        <dbReference type="ChEBI" id="CHEBI:173083"/>
        <dbReference type="EC" id="4.1.3.3"/>
    </reaction>
</comment>
<keyword evidence="6" id="KW-0963">Cytoplasm</keyword>
<evidence type="ECO:0000256" key="3">
    <source>
        <dbReference type="ARBA" id="ARBA00006324"/>
    </source>
</evidence>
<keyword evidence="9" id="KW-0119">Carbohydrate metabolism</keyword>
<evidence type="ECO:0000256" key="4">
    <source>
        <dbReference type="ARBA" id="ARBA00011881"/>
    </source>
</evidence>
<comment type="subcellular location">
    <subcellularLocation>
        <location evidence="1">Cytoplasm</location>
    </subcellularLocation>
</comment>
<evidence type="ECO:0000256" key="7">
    <source>
        <dbReference type="ARBA" id="ARBA00023239"/>
    </source>
</evidence>
<dbReference type="GO" id="GO:0008747">
    <property type="term" value="F:N-acetylneuraminate lyase activity"/>
    <property type="evidence" value="ECO:0007669"/>
    <property type="project" value="UniProtKB-EC"/>
</dbReference>
<evidence type="ECO:0000256" key="9">
    <source>
        <dbReference type="ARBA" id="ARBA00023277"/>
    </source>
</evidence>
<evidence type="ECO:0000256" key="1">
    <source>
        <dbReference type="ARBA" id="ARBA00004496"/>
    </source>
</evidence>
<dbReference type="Proteomes" id="UP000504618">
    <property type="component" value="Unplaced"/>
</dbReference>